<organism evidence="3 4">
    <name type="scientific">Perkinsus olseni</name>
    <name type="common">Perkinsus atlanticus</name>
    <dbReference type="NCBI Taxonomy" id="32597"/>
    <lineage>
        <taxon>Eukaryota</taxon>
        <taxon>Sar</taxon>
        <taxon>Alveolata</taxon>
        <taxon>Perkinsozoa</taxon>
        <taxon>Perkinsea</taxon>
        <taxon>Perkinsida</taxon>
        <taxon>Perkinsidae</taxon>
        <taxon>Perkinsus</taxon>
    </lineage>
</organism>
<feature type="region of interest" description="Disordered" evidence="2">
    <location>
        <begin position="62"/>
        <end position="107"/>
    </location>
</feature>
<dbReference type="OrthoDB" id="10311941at2759"/>
<keyword evidence="1" id="KW-0175">Coiled coil</keyword>
<evidence type="ECO:0000256" key="1">
    <source>
        <dbReference type="SAM" id="Coils"/>
    </source>
</evidence>
<sequence>MVGNRSPDYEPPEACRRLWKEFGTNTEAGRHLRALYSSAEQYNAYQSIKYPPIKTLRKAPQLPSKPLAAPKSKARIQVPRVGGRFASGGSEKSPPNKGIKSKSRIEEELKMSRPVDVVLPPGRDVEAEKDRLAELNQFAGGALGLPKVSSAKHAGAGPIREKTKPDGAGTERDRMFEELKDDIKVKQERLMELSSTVETESKRPAPPPGTQAARNRLKRMTAQKTELLQLENDLERHVKDLDALAKARNAAGRI</sequence>
<gene>
    <name evidence="3" type="ORF">FOZ60_011817</name>
</gene>
<proteinExistence type="predicted"/>
<evidence type="ECO:0000313" key="4">
    <source>
        <dbReference type="Proteomes" id="UP000541610"/>
    </source>
</evidence>
<dbReference type="AlphaFoldDB" id="A0A7J6PM06"/>
<feature type="coiled-coil region" evidence="1">
    <location>
        <begin position="220"/>
        <end position="247"/>
    </location>
</feature>
<comment type="caution">
    <text evidence="3">The sequence shown here is derived from an EMBL/GenBank/DDBJ whole genome shotgun (WGS) entry which is preliminary data.</text>
</comment>
<accession>A0A7J6PM06</accession>
<evidence type="ECO:0000256" key="2">
    <source>
        <dbReference type="SAM" id="MobiDB-lite"/>
    </source>
</evidence>
<feature type="compositionally biased region" description="Basic and acidic residues" evidence="2">
    <location>
        <begin position="159"/>
        <end position="173"/>
    </location>
</feature>
<dbReference type="Proteomes" id="UP000541610">
    <property type="component" value="Unassembled WGS sequence"/>
</dbReference>
<evidence type="ECO:0000313" key="3">
    <source>
        <dbReference type="EMBL" id="KAF4697145.1"/>
    </source>
</evidence>
<feature type="region of interest" description="Disordered" evidence="2">
    <location>
        <begin position="147"/>
        <end position="173"/>
    </location>
</feature>
<reference evidence="3 4" key="1">
    <citation type="submission" date="2020-04" db="EMBL/GenBank/DDBJ databases">
        <title>Perkinsus olseni comparative genomics.</title>
        <authorList>
            <person name="Bogema D.R."/>
        </authorList>
    </citation>
    <scope>NUCLEOTIDE SEQUENCE [LARGE SCALE GENOMIC DNA]</scope>
    <source>
        <strain evidence="3">00978-12</strain>
    </source>
</reference>
<dbReference type="EMBL" id="JABANP010000005">
    <property type="protein sequence ID" value="KAF4697145.1"/>
    <property type="molecule type" value="Genomic_DNA"/>
</dbReference>
<name>A0A7J6PM06_PEROL</name>
<protein>
    <submittedName>
        <fullName evidence="3">Uncharacterized protein</fullName>
    </submittedName>
</protein>
<feature type="region of interest" description="Disordered" evidence="2">
    <location>
        <begin position="193"/>
        <end position="215"/>
    </location>
</feature>